<evidence type="ECO:0000256" key="1">
    <source>
        <dbReference type="ARBA" id="ARBA00010923"/>
    </source>
</evidence>
<evidence type="ECO:0000256" key="3">
    <source>
        <dbReference type="ARBA" id="ARBA00023125"/>
    </source>
</evidence>
<evidence type="ECO:0000259" key="4">
    <source>
        <dbReference type="Pfam" id="PF01420"/>
    </source>
</evidence>
<dbReference type="GO" id="GO:0004519">
    <property type="term" value="F:endonuclease activity"/>
    <property type="evidence" value="ECO:0007669"/>
    <property type="project" value="UniProtKB-KW"/>
</dbReference>
<dbReference type="EMBL" id="ABEXCJ040000019">
    <property type="protein sequence ID" value="ELR5219786.1"/>
    <property type="molecule type" value="Genomic_DNA"/>
</dbReference>
<keyword evidence="5" id="KW-0255">Endonuclease</keyword>
<gene>
    <name evidence="6" type="ORF">M0K77_004356</name>
    <name evidence="5" type="ORF">M0K77_RS21780</name>
</gene>
<dbReference type="Pfam" id="PF01420">
    <property type="entry name" value="Methylase_S"/>
    <property type="match status" value="1"/>
</dbReference>
<dbReference type="GO" id="GO:0009307">
    <property type="term" value="P:DNA restriction-modification system"/>
    <property type="evidence" value="ECO:0007669"/>
    <property type="project" value="UniProtKB-KW"/>
</dbReference>
<reference evidence="5" key="1">
    <citation type="submission" date="2023-10" db="EMBL/GenBank/DDBJ databases">
        <authorList>
            <consortium name="Clinical and Environmental Microbiology Branch: Whole genome sequencing antimicrobial resistance pathogens in the healthcare setting"/>
        </authorList>
    </citation>
    <scope>NUCLEOTIDE SEQUENCE</scope>
    <source>
        <strain evidence="5">2020QW-00022</strain>
    </source>
</reference>
<dbReference type="RefSeq" id="WP_159298536.1">
    <property type="nucleotide sequence ID" value="NZ_ABFDCG020000099.1"/>
</dbReference>
<name>A0AAD2VX40_PRORE</name>
<protein>
    <submittedName>
        <fullName evidence="5">Restriction endonuclease subunit S</fullName>
    </submittedName>
</protein>
<dbReference type="PANTHER" id="PTHR30408">
    <property type="entry name" value="TYPE-1 RESTRICTION ENZYME ECOKI SPECIFICITY PROTEIN"/>
    <property type="match status" value="1"/>
</dbReference>
<dbReference type="AlphaFoldDB" id="A0AAD2VX40"/>
<organism evidence="5">
    <name type="scientific">Providencia rettgeri</name>
    <dbReference type="NCBI Taxonomy" id="587"/>
    <lineage>
        <taxon>Bacteria</taxon>
        <taxon>Pseudomonadati</taxon>
        <taxon>Pseudomonadota</taxon>
        <taxon>Gammaproteobacteria</taxon>
        <taxon>Enterobacterales</taxon>
        <taxon>Morganellaceae</taxon>
        <taxon>Providencia</taxon>
    </lineage>
</organism>
<keyword evidence="3" id="KW-0238">DNA-binding</keyword>
<comment type="similarity">
    <text evidence="1">Belongs to the type-I restriction system S methylase family.</text>
</comment>
<dbReference type="InterPro" id="IPR000055">
    <property type="entry name" value="Restrct_endonuc_typeI_TRD"/>
</dbReference>
<dbReference type="CDD" id="cd16961">
    <property type="entry name" value="RMtype1_S_TRD-CR_like"/>
    <property type="match status" value="1"/>
</dbReference>
<evidence type="ECO:0000313" key="6">
    <source>
        <dbReference type="EMBL" id="EMR4591973.1"/>
    </source>
</evidence>
<keyword evidence="5" id="KW-0540">Nuclease</keyword>
<feature type="domain" description="Type I restriction modification DNA specificity" evidence="4">
    <location>
        <begin position="2"/>
        <end position="162"/>
    </location>
</feature>
<keyword evidence="5" id="KW-0378">Hydrolase</keyword>
<proteinExistence type="inferred from homology"/>
<dbReference type="GO" id="GO:0003677">
    <property type="term" value="F:DNA binding"/>
    <property type="evidence" value="ECO:0007669"/>
    <property type="project" value="UniProtKB-KW"/>
</dbReference>
<dbReference type="PANTHER" id="PTHR30408:SF12">
    <property type="entry name" value="TYPE I RESTRICTION ENZYME MJAVIII SPECIFICITY SUBUNIT"/>
    <property type="match status" value="1"/>
</dbReference>
<dbReference type="InterPro" id="IPR044946">
    <property type="entry name" value="Restrct_endonuc_typeI_TRD_sf"/>
</dbReference>
<dbReference type="InterPro" id="IPR052021">
    <property type="entry name" value="Type-I_RS_S_subunit"/>
</dbReference>
<accession>A0AAD2VX40</accession>
<dbReference type="SUPFAM" id="SSF116734">
    <property type="entry name" value="DNA methylase specificity domain"/>
    <property type="match status" value="1"/>
</dbReference>
<comment type="caution">
    <text evidence="5">The sequence shown here is derived from an EMBL/GenBank/DDBJ whole genome shotgun (WGS) entry which is preliminary data.</text>
</comment>
<keyword evidence="2" id="KW-0680">Restriction system</keyword>
<dbReference type="Gene3D" id="3.90.220.20">
    <property type="entry name" value="DNA methylase specificity domains"/>
    <property type="match status" value="1"/>
</dbReference>
<evidence type="ECO:0000256" key="2">
    <source>
        <dbReference type="ARBA" id="ARBA00022747"/>
    </source>
</evidence>
<evidence type="ECO:0000313" key="5">
    <source>
        <dbReference type="EMBL" id="ELR5219786.1"/>
    </source>
</evidence>
<sequence>MMVKLEEIATIRAGHPFRGAIQEVDNGNGYVIQTRDLADDGQIAWEKLVQTNVSGRKEPEWLKAGDVIFAARGIKNLASAISGEMLDQLELPAVCSPHYFQIRLAQNVKLLPEFLAWQLNQLPAQRHFQQSAEGSAQVSIRRTVLEQTPVMIPPPETQRRVLALSQSATREEQIYQQLIELRRAEMQAIANQVLTGKIK</sequence>
<dbReference type="EMBL" id="ABEXCJ050000019">
    <property type="protein sequence ID" value="EMR4591973.1"/>
    <property type="molecule type" value="Genomic_DNA"/>
</dbReference>